<dbReference type="Proteomes" id="UP000593842">
    <property type="component" value="Chromosome"/>
</dbReference>
<reference evidence="11" key="1">
    <citation type="submission" date="2020-09" db="EMBL/GenBank/DDBJ databases">
        <title>Complete genome sequencing of Faecalibacillus intestinalis strain 14EGH31.</title>
        <authorList>
            <person name="Sakamoto M."/>
            <person name="Murakami T."/>
            <person name="Mori H."/>
        </authorList>
    </citation>
    <scope>NUCLEOTIDE SEQUENCE [LARGE SCALE GENOMIC DNA]</scope>
    <source>
        <strain evidence="11">14EGH31</strain>
    </source>
</reference>
<evidence type="ECO:0000313" key="10">
    <source>
        <dbReference type="EMBL" id="BCL58845.1"/>
    </source>
</evidence>
<evidence type="ECO:0000256" key="8">
    <source>
        <dbReference type="ARBA" id="ARBA00023014"/>
    </source>
</evidence>
<comment type="similarity">
    <text evidence="2">Belongs to the organic radical-activating enzymes family.</text>
</comment>
<proteinExistence type="inferred from homology"/>
<dbReference type="InterPro" id="IPR007197">
    <property type="entry name" value="rSAM"/>
</dbReference>
<evidence type="ECO:0000256" key="5">
    <source>
        <dbReference type="ARBA" id="ARBA00022723"/>
    </source>
</evidence>
<dbReference type="PANTHER" id="PTHR30352:SF4">
    <property type="entry name" value="PYRUVATE FORMATE-LYASE 2-ACTIVATING ENZYME"/>
    <property type="match status" value="1"/>
</dbReference>
<name>A0A7I8E8B3_9FIRM</name>
<dbReference type="PROSITE" id="PS51918">
    <property type="entry name" value="RADICAL_SAM"/>
    <property type="match status" value="1"/>
</dbReference>
<keyword evidence="6" id="KW-0560">Oxidoreductase</keyword>
<dbReference type="EMBL" id="AP024085">
    <property type="protein sequence ID" value="BCL58845.1"/>
    <property type="molecule type" value="Genomic_DNA"/>
</dbReference>
<dbReference type="GO" id="GO:0016491">
    <property type="term" value="F:oxidoreductase activity"/>
    <property type="evidence" value="ECO:0007669"/>
    <property type="project" value="UniProtKB-KW"/>
</dbReference>
<dbReference type="Pfam" id="PF04055">
    <property type="entry name" value="Radical_SAM"/>
    <property type="match status" value="1"/>
</dbReference>
<dbReference type="SFLD" id="SFLDG01118">
    <property type="entry name" value="activating_enzymes__group_2"/>
    <property type="match status" value="1"/>
</dbReference>
<dbReference type="SUPFAM" id="SSF54862">
    <property type="entry name" value="4Fe-4S ferredoxins"/>
    <property type="match status" value="1"/>
</dbReference>
<evidence type="ECO:0000313" key="11">
    <source>
        <dbReference type="Proteomes" id="UP000593842"/>
    </source>
</evidence>
<keyword evidence="4" id="KW-0949">S-adenosyl-L-methionine</keyword>
<comment type="cofactor">
    <cofactor evidence="1">
        <name>[4Fe-4S] cluster</name>
        <dbReference type="ChEBI" id="CHEBI:49883"/>
    </cofactor>
</comment>
<dbReference type="InterPro" id="IPR012839">
    <property type="entry name" value="Organic_radical_activase"/>
</dbReference>
<dbReference type="InterPro" id="IPR040074">
    <property type="entry name" value="BssD/PflA/YjjW"/>
</dbReference>
<dbReference type="InterPro" id="IPR013785">
    <property type="entry name" value="Aldolase_TIM"/>
</dbReference>
<dbReference type="NCBIfam" id="TIGR02494">
    <property type="entry name" value="PFLE_PFLC"/>
    <property type="match status" value="1"/>
</dbReference>
<dbReference type="PANTHER" id="PTHR30352">
    <property type="entry name" value="PYRUVATE FORMATE-LYASE-ACTIVATING ENZYME"/>
    <property type="match status" value="1"/>
</dbReference>
<dbReference type="GeneID" id="70580999"/>
<dbReference type="GO" id="GO:0051539">
    <property type="term" value="F:4 iron, 4 sulfur cluster binding"/>
    <property type="evidence" value="ECO:0007669"/>
    <property type="project" value="UniProtKB-KW"/>
</dbReference>
<evidence type="ECO:0000256" key="6">
    <source>
        <dbReference type="ARBA" id="ARBA00023002"/>
    </source>
</evidence>
<sequence length="308" mass="36169">MKLLKEQLMKISKALVFDIKRFAIHDGSGLRTTIFFKGCPLRCLWCQNPEGLNTQRQVIYFKNKCIHCRCCQQFKEQINYQNDRPYFQNHQDFDQVIKTCPSGAIQYDSQEYTLDKLMNKIKEDEVFFQHGGGVTFSGGEPFMQGEFLIEILKRCQKEKIHTAIETSFYTSLELIKKALPYLDLVYIDLKIFDEQKHQACTNVSPQLIKENIRYVLQSEYKDKVIIRTPLIPTMSATDENIKQIVQFLIQINPEVKYEMLNYNPLASAKYELVNLKYGLESYQMFTKQQMQHFYDVALQAGIKNLIKE</sequence>
<dbReference type="Gene3D" id="3.20.20.70">
    <property type="entry name" value="Aldolase class I"/>
    <property type="match status" value="1"/>
</dbReference>
<evidence type="ECO:0000259" key="9">
    <source>
        <dbReference type="PROSITE" id="PS51918"/>
    </source>
</evidence>
<dbReference type="InterPro" id="IPR058240">
    <property type="entry name" value="rSAM_sf"/>
</dbReference>
<keyword evidence="5" id="KW-0479">Metal-binding</keyword>
<dbReference type="PIRSF" id="PIRSF000371">
    <property type="entry name" value="PFL_act_enz"/>
    <property type="match status" value="1"/>
</dbReference>
<dbReference type="InterPro" id="IPR034457">
    <property type="entry name" value="Organic_radical-activating"/>
</dbReference>
<dbReference type="RefSeq" id="WP_200764920.1">
    <property type="nucleotide sequence ID" value="NZ_AP024085.1"/>
</dbReference>
<evidence type="ECO:0000256" key="1">
    <source>
        <dbReference type="ARBA" id="ARBA00001966"/>
    </source>
</evidence>
<dbReference type="AlphaFoldDB" id="A0A7I8E8B3"/>
<accession>A0A7I8E8B3</accession>
<keyword evidence="8" id="KW-0411">Iron-sulfur</keyword>
<keyword evidence="3" id="KW-0004">4Fe-4S</keyword>
<organism evidence="10 11">
    <name type="scientific">Faecalibacillus intestinalis</name>
    <dbReference type="NCBI Taxonomy" id="1982626"/>
    <lineage>
        <taxon>Bacteria</taxon>
        <taxon>Bacillati</taxon>
        <taxon>Bacillota</taxon>
        <taxon>Erysipelotrichia</taxon>
        <taxon>Erysipelotrichales</taxon>
        <taxon>Coprobacillaceae</taxon>
        <taxon>Faecalibacillus</taxon>
    </lineage>
</organism>
<dbReference type="SFLD" id="SFLDS00029">
    <property type="entry name" value="Radical_SAM"/>
    <property type="match status" value="1"/>
</dbReference>
<dbReference type="CDD" id="cd01335">
    <property type="entry name" value="Radical_SAM"/>
    <property type="match status" value="1"/>
</dbReference>
<gene>
    <name evidence="10" type="ORF">Fi14EGH31_25570</name>
</gene>
<keyword evidence="7" id="KW-0408">Iron</keyword>
<dbReference type="GO" id="GO:0046872">
    <property type="term" value="F:metal ion binding"/>
    <property type="evidence" value="ECO:0007669"/>
    <property type="project" value="UniProtKB-KW"/>
</dbReference>
<feature type="domain" description="Radical SAM core" evidence="9">
    <location>
        <begin position="25"/>
        <end position="295"/>
    </location>
</feature>
<evidence type="ECO:0000256" key="7">
    <source>
        <dbReference type="ARBA" id="ARBA00023004"/>
    </source>
</evidence>
<dbReference type="InterPro" id="IPR001989">
    <property type="entry name" value="Radical_activat_CS"/>
</dbReference>
<protein>
    <submittedName>
        <fullName evidence="10">Glycyl-radical enzyme activating protein</fullName>
    </submittedName>
</protein>
<dbReference type="KEGG" id="fit:Fi14EGH31_25570"/>
<evidence type="ECO:0000256" key="2">
    <source>
        <dbReference type="ARBA" id="ARBA00009777"/>
    </source>
</evidence>
<dbReference type="PROSITE" id="PS01087">
    <property type="entry name" value="RADICAL_ACTIVATING"/>
    <property type="match status" value="1"/>
</dbReference>
<dbReference type="SFLD" id="SFLDG01066">
    <property type="entry name" value="organic_radical-activating_enz"/>
    <property type="match status" value="1"/>
</dbReference>
<evidence type="ECO:0000256" key="3">
    <source>
        <dbReference type="ARBA" id="ARBA00022485"/>
    </source>
</evidence>
<evidence type="ECO:0000256" key="4">
    <source>
        <dbReference type="ARBA" id="ARBA00022691"/>
    </source>
</evidence>
<dbReference type="SUPFAM" id="SSF102114">
    <property type="entry name" value="Radical SAM enzymes"/>
    <property type="match status" value="1"/>
</dbReference>